<reference evidence="2 3" key="1">
    <citation type="journal article" date="2016" name="Genome Biol. Evol.">
        <title>Divergent and convergent evolution of fungal pathogenicity.</title>
        <authorList>
            <person name="Shang Y."/>
            <person name="Xiao G."/>
            <person name="Zheng P."/>
            <person name="Cen K."/>
            <person name="Zhan S."/>
            <person name="Wang C."/>
        </authorList>
    </citation>
    <scope>NUCLEOTIDE SEQUENCE [LARGE SCALE GENOMIC DNA]</scope>
    <source>
        <strain evidence="2 3">ARSEF 7405</strain>
    </source>
</reference>
<accession>A0A167YP60</accession>
<comment type="caution">
    <text evidence="2">The sequence shown here is derived from an EMBL/GenBank/DDBJ whole genome shotgun (WGS) entry which is preliminary data.</text>
</comment>
<feature type="compositionally biased region" description="Low complexity" evidence="1">
    <location>
        <begin position="22"/>
        <end position="40"/>
    </location>
</feature>
<feature type="region of interest" description="Disordered" evidence="1">
    <location>
        <begin position="1"/>
        <end position="96"/>
    </location>
</feature>
<feature type="compositionally biased region" description="Pro residues" evidence="1">
    <location>
        <begin position="11"/>
        <end position="21"/>
    </location>
</feature>
<feature type="region of interest" description="Disordered" evidence="1">
    <location>
        <begin position="263"/>
        <end position="402"/>
    </location>
</feature>
<name>A0A167YP60_9EURO</name>
<protein>
    <submittedName>
        <fullName evidence="2">Uncharacterized protein</fullName>
    </submittedName>
</protein>
<keyword evidence="3" id="KW-1185">Reference proteome</keyword>
<dbReference type="Proteomes" id="UP000242877">
    <property type="component" value="Unassembled WGS sequence"/>
</dbReference>
<dbReference type="Pfam" id="PF12511">
    <property type="entry name" value="DUF3716"/>
    <property type="match status" value="1"/>
</dbReference>
<evidence type="ECO:0000313" key="3">
    <source>
        <dbReference type="Proteomes" id="UP000242877"/>
    </source>
</evidence>
<evidence type="ECO:0000256" key="1">
    <source>
        <dbReference type="SAM" id="MobiDB-lite"/>
    </source>
</evidence>
<evidence type="ECO:0000313" key="2">
    <source>
        <dbReference type="EMBL" id="KZZ91586.1"/>
    </source>
</evidence>
<feature type="compositionally biased region" description="Basic and acidic residues" evidence="1">
    <location>
        <begin position="66"/>
        <end position="81"/>
    </location>
</feature>
<dbReference type="InterPro" id="IPR022190">
    <property type="entry name" value="DUF3716"/>
</dbReference>
<dbReference type="AlphaFoldDB" id="A0A167YP60"/>
<feature type="compositionally biased region" description="Low complexity" evidence="1">
    <location>
        <begin position="422"/>
        <end position="463"/>
    </location>
</feature>
<feature type="compositionally biased region" description="Low complexity" evidence="1">
    <location>
        <begin position="1"/>
        <end position="10"/>
    </location>
</feature>
<proteinExistence type="predicted"/>
<organism evidence="2 3">
    <name type="scientific">Ascosphaera apis ARSEF 7405</name>
    <dbReference type="NCBI Taxonomy" id="392613"/>
    <lineage>
        <taxon>Eukaryota</taxon>
        <taxon>Fungi</taxon>
        <taxon>Dikarya</taxon>
        <taxon>Ascomycota</taxon>
        <taxon>Pezizomycotina</taxon>
        <taxon>Eurotiomycetes</taxon>
        <taxon>Eurotiomycetidae</taxon>
        <taxon>Onygenales</taxon>
        <taxon>Ascosphaeraceae</taxon>
        <taxon>Ascosphaera</taxon>
    </lineage>
</organism>
<gene>
    <name evidence="2" type="ORF">AAP_03292</name>
</gene>
<dbReference type="PANTHER" id="PTHR48125:SF12">
    <property type="entry name" value="AT HOOK TRANSCRIPTION FACTOR FAMILY-RELATED"/>
    <property type="match status" value="1"/>
</dbReference>
<feature type="compositionally biased region" description="Pro residues" evidence="1">
    <location>
        <begin position="268"/>
        <end position="282"/>
    </location>
</feature>
<feature type="compositionally biased region" description="Polar residues" evidence="1">
    <location>
        <begin position="323"/>
        <end position="335"/>
    </location>
</feature>
<dbReference type="EMBL" id="AZGZ01000013">
    <property type="protein sequence ID" value="KZZ91586.1"/>
    <property type="molecule type" value="Genomic_DNA"/>
</dbReference>
<dbReference type="VEuPathDB" id="FungiDB:AAP_03292"/>
<feature type="region of interest" description="Disordered" evidence="1">
    <location>
        <begin position="416"/>
        <end position="463"/>
    </location>
</feature>
<dbReference type="PANTHER" id="PTHR48125">
    <property type="entry name" value="LP07818P1"/>
    <property type="match status" value="1"/>
</dbReference>
<feature type="compositionally biased region" description="Low complexity" evidence="1">
    <location>
        <begin position="283"/>
        <end position="309"/>
    </location>
</feature>
<feature type="compositionally biased region" description="Polar residues" evidence="1">
    <location>
        <begin position="54"/>
        <end position="63"/>
    </location>
</feature>
<feature type="compositionally biased region" description="Low complexity" evidence="1">
    <location>
        <begin position="361"/>
        <end position="383"/>
    </location>
</feature>
<sequence>MSNPTPSGQSPLPPPPPPPPASATATESATANPASPPSSSYMVTRLRSRRRSLASDTTSNSGNQSDAKDHKDQKDQKDNKDSNSLSRSARIREIKNRVMNRARIPAMADSSPPPASPPAGKVDTVTIRFIHDMLTENWEVPLRDMNEVIVSKFWRGNNKEPRDVHWRSNPPKFEDISRDQMAAILTHVAARDEKHPCVECAGAEGGVFKECRVKASAWNKNGRCTSCIYRDEASHNNCSFARARMGENVAMSTTGVSDSYATVAPLASLPPPPPPPPPPPSSLPQQQPSPSSLSSSTAPTSAATAVALLREAQQKRKRASLAETPTNSTQETPAEQPQPEKRRRGRPKRNSMPATAGNTMNGRTAATSSNSATTNATNTTGVTTRRRSGRIPKFTNGQDRAASVDMLSVSTRRWLNDTSTNEPSSAEQASTPATTATATTTTDTTTTETPPTTTTTATTTSTDLEAATAAATAKPNEVLTQTEKERMSQLAKQLENSSMINMGWIQRTVREDGDKAKAEIQTVREYLELAEKLAGETGRIRRQVEALEAEMRKLTQF</sequence>
<dbReference type="OrthoDB" id="10478241at2759"/>